<feature type="domain" description="Outer membrane protein beta-barrel" evidence="1">
    <location>
        <begin position="62"/>
        <end position="242"/>
    </location>
</feature>
<dbReference type="EMBL" id="WOWP01000001">
    <property type="protein sequence ID" value="MUV02276.1"/>
    <property type="molecule type" value="Genomic_DNA"/>
</dbReference>
<protein>
    <submittedName>
        <fullName evidence="2">Outer membrane beta-barrel protein</fullName>
    </submittedName>
</protein>
<comment type="caution">
    <text evidence="2">The sequence shown here is derived from an EMBL/GenBank/DDBJ whole genome shotgun (WGS) entry which is preliminary data.</text>
</comment>
<evidence type="ECO:0000313" key="2">
    <source>
        <dbReference type="EMBL" id="MUV02276.1"/>
    </source>
</evidence>
<dbReference type="RefSeq" id="WP_157481275.1">
    <property type="nucleotide sequence ID" value="NZ_WOWP01000001.1"/>
</dbReference>
<proteinExistence type="predicted"/>
<accession>A0A6N8HAV0</accession>
<dbReference type="SUPFAM" id="SSF56935">
    <property type="entry name" value="Porins"/>
    <property type="match status" value="1"/>
</dbReference>
<name>A0A6N8HAV0_9FLAO</name>
<sequence>MSLLFNIKKHRITSCKILAIFFTGLWLVFSGEMKAQVKSFSEIAIIAGGPGSSLNYGVEGADVSQSPGFNFGIEYTYNFNNNLGISLGTEFQHFKSEVKAFVISGNYQTTDFEMESFEFRYSMRSFKEEQTVGFINIPIMFVYQNQEYDFYVRAGAKIGLPLSGKFKSGYNLYTSGYYPQYNAELFDPAFMGFGEFNNVQANGDLNIKPTYIASVELGIKQSVGKSNLYIGFYLDYGLNDIADKKNRLADYTVNDSGAGFKYNSVLNTEYVDKIKTMAFGVKLRYSVFKF</sequence>
<dbReference type="OrthoDB" id="997094at2"/>
<dbReference type="InterPro" id="IPR025665">
    <property type="entry name" value="Beta-barrel_OMP_2"/>
</dbReference>
<dbReference type="Proteomes" id="UP000433945">
    <property type="component" value="Unassembled WGS sequence"/>
</dbReference>
<dbReference type="Pfam" id="PF13568">
    <property type="entry name" value="OMP_b-brl_2"/>
    <property type="match status" value="1"/>
</dbReference>
<organism evidence="2 3">
    <name type="scientific">Flavobacterium rakeshii</name>
    <dbReference type="NCBI Taxonomy" id="1038845"/>
    <lineage>
        <taxon>Bacteria</taxon>
        <taxon>Pseudomonadati</taxon>
        <taxon>Bacteroidota</taxon>
        <taxon>Flavobacteriia</taxon>
        <taxon>Flavobacteriales</taxon>
        <taxon>Flavobacteriaceae</taxon>
        <taxon>Flavobacterium</taxon>
    </lineage>
</organism>
<keyword evidence="3" id="KW-1185">Reference proteome</keyword>
<reference evidence="2 3" key="1">
    <citation type="submission" date="2019-12" db="EMBL/GenBank/DDBJ databases">
        <authorList>
            <person name="Sun J.-Q."/>
        </authorList>
    </citation>
    <scope>NUCLEOTIDE SEQUENCE [LARGE SCALE GENOMIC DNA]</scope>
    <source>
        <strain evidence="2 3">JCM 17928</strain>
    </source>
</reference>
<evidence type="ECO:0000313" key="3">
    <source>
        <dbReference type="Proteomes" id="UP000433945"/>
    </source>
</evidence>
<dbReference type="AlphaFoldDB" id="A0A6N8HAV0"/>
<gene>
    <name evidence="2" type="ORF">GN157_01005</name>
</gene>
<evidence type="ECO:0000259" key="1">
    <source>
        <dbReference type="Pfam" id="PF13568"/>
    </source>
</evidence>